<dbReference type="SUPFAM" id="SSF50447">
    <property type="entry name" value="Translation proteins"/>
    <property type="match status" value="1"/>
</dbReference>
<dbReference type="GO" id="GO:0006412">
    <property type="term" value="P:translation"/>
    <property type="evidence" value="ECO:0007669"/>
    <property type="project" value="InterPro"/>
</dbReference>
<evidence type="ECO:0000256" key="2">
    <source>
        <dbReference type="ARBA" id="ARBA00022980"/>
    </source>
</evidence>
<comment type="similarity">
    <text evidence="1 4">Belongs to the universal ribosomal protein uL3 family.</text>
</comment>
<dbReference type="Gene3D" id="3.30.1430.10">
    <property type="match status" value="1"/>
</dbReference>
<evidence type="ECO:0000256" key="3">
    <source>
        <dbReference type="ARBA" id="ARBA00023274"/>
    </source>
</evidence>
<dbReference type="InterPro" id="IPR009000">
    <property type="entry name" value="Transl_B-barrel_sf"/>
</dbReference>
<evidence type="ECO:0000313" key="6">
    <source>
        <dbReference type="EMBL" id="QLA09600.1"/>
    </source>
</evidence>
<reference evidence="6" key="1">
    <citation type="submission" date="2020-06" db="EMBL/GenBank/DDBJ databases">
        <title>Cryo-EM structure of the highly atypical cytoplasmic ribosome of Euglena gracilis.</title>
        <authorList>
            <person name="Matzov D."/>
            <person name="Taoka M."/>
            <person name="Nobe Y."/>
            <person name="Yamauchi Y."/>
            <person name="Halfon Y."/>
            <person name="Asis N."/>
            <person name="Zimermann E."/>
            <person name="Rozenberg H."/>
            <person name="Bashan A."/>
            <person name="Bushan S."/>
            <person name="Isobe T."/>
            <person name="Gray M.W."/>
            <person name="Yonath A."/>
            <person name="Shalev-Benami M."/>
        </authorList>
    </citation>
    <scope>NUCLEOTIDE SEQUENCE</scope>
    <source>
        <strain evidence="6">Z</strain>
    </source>
</reference>
<dbReference type="FunFam" id="2.40.30.10:FF:000079">
    <property type="entry name" value="60S ribosomal protein L3"/>
    <property type="match status" value="1"/>
</dbReference>
<dbReference type="Pfam" id="PF00297">
    <property type="entry name" value="Ribosomal_L3"/>
    <property type="match status" value="1"/>
</dbReference>
<dbReference type="GO" id="GO:0003723">
    <property type="term" value="F:RNA binding"/>
    <property type="evidence" value="ECO:0007669"/>
    <property type="project" value="TreeGrafter"/>
</dbReference>
<dbReference type="InterPro" id="IPR045077">
    <property type="entry name" value="L3_arc_euk"/>
</dbReference>
<dbReference type="Gene3D" id="2.40.30.10">
    <property type="entry name" value="Translation factors"/>
    <property type="match status" value="1"/>
</dbReference>
<evidence type="ECO:0000256" key="5">
    <source>
        <dbReference type="SAM" id="MobiDB-lite"/>
    </source>
</evidence>
<dbReference type="PROSITE" id="PS00474">
    <property type="entry name" value="RIBOSOMAL_L3"/>
    <property type="match status" value="1"/>
</dbReference>
<sequence>MSHRKFERPRHGNMGFLPRKRCRRERGRIKTFPKDDPSQAPHLTAFLCYKAGMTHVVRELDRPGSKMHKKEVVEAVSVMEAPPMIVVGLVGYAKTPRGLRCLKTVWAQHLPEQFKRCFYKNWSRSKKKAFSHYSANLMGPEGKKAYEAGIAKIKKFACVVRLIAIGQVKLLRIGQKKAHCMEIQINGGSIADKVEFGLKLFESSIPVDSVFKESEVVDCIGVTRGHGFEGVIHRWGVTRLPRKTHKGLRKVACIGAWHPARVGYTVPRAGQNGFHHRVEANKKIYKIGKSALVDKANARCETDLTDKTITPLGGFVRYGIVREDYLLIKGSVPGPIKRVMTIRKALRIKTNKAFTEEVQVKFIDTSSKFGHGKFQTREEKRKFMGPTKKSALRGVRKGKTGKEGKKSSKK</sequence>
<feature type="compositionally biased region" description="Basic and acidic residues" evidence="5">
    <location>
        <begin position="400"/>
        <end position="410"/>
    </location>
</feature>
<dbReference type="PANTHER" id="PTHR11363">
    <property type="entry name" value="60S RIBOSOMAL PROTEIN L3-RELATED"/>
    <property type="match status" value="1"/>
</dbReference>
<evidence type="ECO:0000256" key="4">
    <source>
        <dbReference type="RuleBase" id="RU003905"/>
    </source>
</evidence>
<dbReference type="GO" id="GO:0022625">
    <property type="term" value="C:cytosolic large ribosomal subunit"/>
    <property type="evidence" value="ECO:0007669"/>
    <property type="project" value="TreeGrafter"/>
</dbReference>
<dbReference type="InterPro" id="IPR044892">
    <property type="entry name" value="Ribosomal_L3_dom_3_arc_sf"/>
</dbReference>
<dbReference type="PANTHER" id="PTHR11363:SF5">
    <property type="entry name" value="LARGE RIBOSOMAL SUBUNIT PROTEIN UL3"/>
    <property type="match status" value="1"/>
</dbReference>
<dbReference type="Gene3D" id="4.10.960.10">
    <property type="entry name" value="Ribosomal protein L3, domain 3"/>
    <property type="match status" value="1"/>
</dbReference>
<dbReference type="InterPro" id="IPR000597">
    <property type="entry name" value="Ribosomal_uL3"/>
</dbReference>
<dbReference type="FunFam" id="4.10.960.10:FF:000002">
    <property type="entry name" value="60S ribosomal protein L3"/>
    <property type="match status" value="1"/>
</dbReference>
<protein>
    <submittedName>
        <fullName evidence="6">60S large subunit ribosomal protein uL3</fullName>
    </submittedName>
</protein>
<dbReference type="FunFam" id="3.30.1430.10:FF:000001">
    <property type="entry name" value="60S ribosomal protein L3"/>
    <property type="match status" value="1"/>
</dbReference>
<proteinExistence type="evidence at transcript level"/>
<dbReference type="AlphaFoldDB" id="A0A7L5NVJ1"/>
<feature type="region of interest" description="Disordered" evidence="5">
    <location>
        <begin position="373"/>
        <end position="410"/>
    </location>
</feature>
<keyword evidence="3 4" id="KW-0687">Ribonucleoprotein</keyword>
<dbReference type="InterPro" id="IPR019926">
    <property type="entry name" value="Ribosomal_uL3_CS"/>
</dbReference>
<dbReference type="GO" id="GO:0003735">
    <property type="term" value="F:structural constituent of ribosome"/>
    <property type="evidence" value="ECO:0007669"/>
    <property type="project" value="InterPro"/>
</dbReference>
<keyword evidence="2 4" id="KW-0689">Ribosomal protein</keyword>
<feature type="compositionally biased region" description="Basic residues" evidence="5">
    <location>
        <begin position="390"/>
        <end position="399"/>
    </location>
</feature>
<dbReference type="FunFam" id="2.40.30.10:FF:000351">
    <property type="entry name" value="Ribosomal protein L3"/>
    <property type="match status" value="1"/>
</dbReference>
<accession>A0A7L5NVJ1</accession>
<dbReference type="EMBL" id="MT583869">
    <property type="protein sequence ID" value="QLA09600.1"/>
    <property type="molecule type" value="mRNA"/>
</dbReference>
<evidence type="ECO:0000256" key="1">
    <source>
        <dbReference type="ARBA" id="ARBA00006540"/>
    </source>
</evidence>
<organism evidence="6">
    <name type="scientific">Euglena gracilis</name>
    <dbReference type="NCBI Taxonomy" id="3039"/>
    <lineage>
        <taxon>Eukaryota</taxon>
        <taxon>Discoba</taxon>
        <taxon>Euglenozoa</taxon>
        <taxon>Euglenida</taxon>
        <taxon>Spirocuta</taxon>
        <taxon>Euglenophyceae</taxon>
        <taxon>Euglenales</taxon>
        <taxon>Euglenaceae</taxon>
        <taxon>Euglena</taxon>
    </lineage>
</organism>
<name>A0A7L5NVJ1_EUGGR</name>